<evidence type="ECO:0000256" key="1">
    <source>
        <dbReference type="SAM" id="MobiDB-lite"/>
    </source>
</evidence>
<proteinExistence type="predicted"/>
<evidence type="ECO:0000313" key="3">
    <source>
        <dbReference type="Proteomes" id="UP000005428"/>
    </source>
</evidence>
<dbReference type="Proteomes" id="UP000005428">
    <property type="component" value="Segment"/>
</dbReference>
<dbReference type="RefSeq" id="YP_005087025.1">
    <property type="nucleotide sequence ID" value="NC_016651.1"/>
</dbReference>
<feature type="region of interest" description="Disordered" evidence="1">
    <location>
        <begin position="1"/>
        <end position="20"/>
    </location>
</feature>
<protein>
    <submittedName>
        <fullName evidence="2">Terminase small subunit</fullName>
    </submittedName>
</protein>
<keyword evidence="3" id="KW-1185">Reference proteome</keyword>
<organism evidence="2 3">
    <name type="scientific">Rhodococcus phage RRH1</name>
    <dbReference type="NCBI Taxonomy" id="1109717"/>
    <lineage>
        <taxon>Viruses</taxon>
        <taxon>Duplodnaviria</taxon>
        <taxon>Heunggongvirae</taxon>
        <taxon>Uroviricota</taxon>
        <taxon>Caudoviricetes</taxon>
        <taxon>Caudoviricetes incertae sedis</taxon>
        <taxon>Edwardsroadvirus</taxon>
        <taxon>Edwardsroadvirus RRH1</taxon>
    </lineage>
</organism>
<gene>
    <name evidence="2" type="primary">terS</name>
</gene>
<sequence>MHGSDPADDGGLFPAPIPANTGRHERAFREAFDAAESQQQLTPADKAMMSVAIAGAAALDRTEQLPAAKGIYPVAQLIGPTREVLESLRMSPAIRQTELDSALKDVLDDLATPTSPTPVPHPDDAR</sequence>
<feature type="region of interest" description="Disordered" evidence="1">
    <location>
        <begin position="107"/>
        <end position="126"/>
    </location>
</feature>
<dbReference type="EMBL" id="JN116822">
    <property type="protein sequence ID" value="AEV51835.1"/>
    <property type="molecule type" value="Genomic_DNA"/>
</dbReference>
<dbReference type="KEGG" id="vg:11537938"/>
<dbReference type="GeneID" id="11537938"/>
<name>G9FGU6_9CAUD</name>
<accession>G9FGU6</accession>
<reference evidence="2 3" key="1">
    <citation type="submission" date="2011-06" db="EMBL/GenBank/DDBJ databases">
        <title>Small but sufficient: a novel Rhodococcus phage RRH1.</title>
        <authorList>
            <person name="Petrovski S."/>
        </authorList>
    </citation>
    <scope>NUCLEOTIDE SEQUENCE [LARGE SCALE GENOMIC DNA]</scope>
</reference>
<evidence type="ECO:0000313" key="2">
    <source>
        <dbReference type="EMBL" id="AEV51835.1"/>
    </source>
</evidence>